<evidence type="ECO:0000256" key="5">
    <source>
        <dbReference type="PROSITE-ProRule" id="PRU01248"/>
    </source>
</evidence>
<dbReference type="PROSITE" id="PS51900">
    <property type="entry name" value="CB"/>
    <property type="match status" value="1"/>
</dbReference>
<dbReference type="InterPro" id="IPR050090">
    <property type="entry name" value="Tyrosine_recombinase_XerCD"/>
</dbReference>
<evidence type="ECO:0000256" key="4">
    <source>
        <dbReference type="ARBA" id="ARBA00023172"/>
    </source>
</evidence>
<dbReference type="Pfam" id="PF14659">
    <property type="entry name" value="Phage_int_SAM_3"/>
    <property type="match status" value="1"/>
</dbReference>
<gene>
    <name evidence="8" type="ORF">AA20_04085</name>
</gene>
<dbReference type="InterPro" id="IPR004107">
    <property type="entry name" value="Integrase_SAM-like_N"/>
</dbReference>
<dbReference type="InterPro" id="IPR013762">
    <property type="entry name" value="Integrase-like_cat_sf"/>
</dbReference>
<dbReference type="SUPFAM" id="SSF56349">
    <property type="entry name" value="DNA breaking-rejoining enzymes"/>
    <property type="match status" value="1"/>
</dbReference>
<dbReference type="Pfam" id="PF00589">
    <property type="entry name" value="Phage_integrase"/>
    <property type="match status" value="1"/>
</dbReference>
<dbReference type="InterPro" id="IPR002104">
    <property type="entry name" value="Integrase_catalytic"/>
</dbReference>
<dbReference type="PANTHER" id="PTHR30349:SF64">
    <property type="entry name" value="PROPHAGE INTEGRASE INTD-RELATED"/>
    <property type="match status" value="1"/>
</dbReference>
<comment type="similarity">
    <text evidence="1">Belongs to the 'phage' integrase family.</text>
</comment>
<dbReference type="InterPro" id="IPR010998">
    <property type="entry name" value="Integrase_recombinase_N"/>
</dbReference>
<accession>A0A0G9K454</accession>
<evidence type="ECO:0000256" key="1">
    <source>
        <dbReference type="ARBA" id="ARBA00008857"/>
    </source>
</evidence>
<sequence>MAKAYMRPDSQYIWVTFSINKKRYRQKTKYEANEKNLVFVQKEVLPVLMHEIKKGSVILEKSVKKNFKYYSDLFLKTKRDLKPNSYRQYESQIIFWNKYFGDREINDIKPSEIKEIIFNLTVKPQTQRDMLARLKSIFEEAELDEAITSNPAKKVKIPRAAKRKILPLAKDEVTEILNNATDFFKCYLAIGFYTGMRTGEILALKWQNVNLDKKLIFVDATVGTYEEQDTKTNESTRYVPIFEPLIPYLKEQQQRNGLSKYVFSTKTGRHYSSTNLIKHFWKPLLRRLHIPYRRLYETRHTFATNMIASNKFSLNQIASWLGHSNIQTLISKYNNYIPSEIAKFDSKFNVFDTENDTQQNQDPTKFDFIALKSATI</sequence>
<evidence type="ECO:0000259" key="7">
    <source>
        <dbReference type="PROSITE" id="PS51900"/>
    </source>
</evidence>
<organism evidence="8 9">
    <name type="scientific">Aliarcobacter butzleri L348</name>
    <dbReference type="NCBI Taxonomy" id="1447256"/>
    <lineage>
        <taxon>Bacteria</taxon>
        <taxon>Pseudomonadati</taxon>
        <taxon>Campylobacterota</taxon>
        <taxon>Epsilonproteobacteria</taxon>
        <taxon>Campylobacterales</taxon>
        <taxon>Arcobacteraceae</taxon>
        <taxon>Aliarcobacter</taxon>
    </lineage>
</organism>
<dbReference type="GO" id="GO:0003677">
    <property type="term" value="F:DNA binding"/>
    <property type="evidence" value="ECO:0007669"/>
    <property type="project" value="UniProtKB-UniRule"/>
</dbReference>
<evidence type="ECO:0008006" key="10">
    <source>
        <dbReference type="Google" id="ProtNLM"/>
    </source>
</evidence>
<feature type="domain" description="Tyr recombinase" evidence="6">
    <location>
        <begin position="163"/>
        <end position="346"/>
    </location>
</feature>
<reference evidence="8 9" key="1">
    <citation type="submission" date="2014-01" db="EMBL/GenBank/DDBJ databases">
        <title>Development of a Comparative Genomic Fingerprinting Assay for High Resolution Genotyping of Arcobacter butzleri.</title>
        <authorList>
            <person name="Webb A.L."/>
            <person name="Inglis G.D."/>
            <person name="Kruczkiewicz P."/>
            <person name="Selinger L.B."/>
            <person name="Taboada E.N."/>
        </authorList>
    </citation>
    <scope>NUCLEOTIDE SEQUENCE [LARGE SCALE GENOMIC DNA]</scope>
    <source>
        <strain evidence="8 9">L348</strain>
    </source>
</reference>
<keyword evidence="3 5" id="KW-0238">DNA-binding</keyword>
<dbReference type="GO" id="GO:0015074">
    <property type="term" value="P:DNA integration"/>
    <property type="evidence" value="ECO:0007669"/>
    <property type="project" value="UniProtKB-KW"/>
</dbReference>
<dbReference type="PROSITE" id="PS51898">
    <property type="entry name" value="TYR_RECOMBINASE"/>
    <property type="match status" value="1"/>
</dbReference>
<dbReference type="AlphaFoldDB" id="A0A0G9K454"/>
<dbReference type="InterPro" id="IPR044068">
    <property type="entry name" value="CB"/>
</dbReference>
<evidence type="ECO:0000259" key="6">
    <source>
        <dbReference type="PROSITE" id="PS51898"/>
    </source>
</evidence>
<evidence type="ECO:0000256" key="2">
    <source>
        <dbReference type="ARBA" id="ARBA00022908"/>
    </source>
</evidence>
<feature type="domain" description="Core-binding (CB)" evidence="7">
    <location>
        <begin position="65"/>
        <end position="142"/>
    </location>
</feature>
<evidence type="ECO:0000313" key="8">
    <source>
        <dbReference type="EMBL" id="KLE01206.1"/>
    </source>
</evidence>
<proteinExistence type="inferred from homology"/>
<dbReference type="Proteomes" id="UP000035514">
    <property type="component" value="Unassembled WGS sequence"/>
</dbReference>
<name>A0A0G9K454_9BACT</name>
<dbReference type="PANTHER" id="PTHR30349">
    <property type="entry name" value="PHAGE INTEGRASE-RELATED"/>
    <property type="match status" value="1"/>
</dbReference>
<dbReference type="EMBL" id="JAIQ01000071">
    <property type="protein sequence ID" value="KLE01206.1"/>
    <property type="molecule type" value="Genomic_DNA"/>
</dbReference>
<dbReference type="GO" id="GO:0006310">
    <property type="term" value="P:DNA recombination"/>
    <property type="evidence" value="ECO:0007669"/>
    <property type="project" value="UniProtKB-KW"/>
</dbReference>
<dbReference type="Gene3D" id="1.10.443.10">
    <property type="entry name" value="Intergrase catalytic core"/>
    <property type="match status" value="1"/>
</dbReference>
<evidence type="ECO:0000313" key="9">
    <source>
        <dbReference type="Proteomes" id="UP000035514"/>
    </source>
</evidence>
<protein>
    <recommendedName>
        <fullName evidence="10">Integrase</fullName>
    </recommendedName>
</protein>
<dbReference type="RefSeq" id="WP_046996437.1">
    <property type="nucleotide sequence ID" value="NZ_JAIQ01000071.1"/>
</dbReference>
<keyword evidence="2" id="KW-0229">DNA integration</keyword>
<dbReference type="InterPro" id="IPR011010">
    <property type="entry name" value="DNA_brk_join_enz"/>
</dbReference>
<evidence type="ECO:0000256" key="3">
    <source>
        <dbReference type="ARBA" id="ARBA00023125"/>
    </source>
</evidence>
<dbReference type="PATRIC" id="fig|1447256.3.peg.790"/>
<dbReference type="CDD" id="cd01189">
    <property type="entry name" value="INT_ICEBs1_C_like"/>
    <property type="match status" value="1"/>
</dbReference>
<dbReference type="Gene3D" id="1.10.150.130">
    <property type="match status" value="1"/>
</dbReference>
<comment type="caution">
    <text evidence="8">The sequence shown here is derived from an EMBL/GenBank/DDBJ whole genome shotgun (WGS) entry which is preliminary data.</text>
</comment>
<keyword evidence="4" id="KW-0233">DNA recombination</keyword>